<feature type="compositionally biased region" description="Basic and acidic residues" evidence="1">
    <location>
        <begin position="9"/>
        <end position="23"/>
    </location>
</feature>
<reference evidence="2" key="1">
    <citation type="journal article" date="2022" name="Int. J. Mol. Sci.">
        <title>Draft Genome of Tanacetum Coccineum: Genomic Comparison of Closely Related Tanacetum-Family Plants.</title>
        <authorList>
            <person name="Yamashiro T."/>
            <person name="Shiraishi A."/>
            <person name="Nakayama K."/>
            <person name="Satake H."/>
        </authorList>
    </citation>
    <scope>NUCLEOTIDE SEQUENCE</scope>
</reference>
<comment type="caution">
    <text evidence="2">The sequence shown here is derived from an EMBL/GenBank/DDBJ whole genome shotgun (WGS) entry which is preliminary data.</text>
</comment>
<sequence length="180" mass="20326">MELGIGNGDDVRDNFEIAPRDVRDDTEEYEADTSAGDTVEVGIDPMSASIVEEEIIEQAGEDSSDSSGTRDGIVRSFEDMSIDLDDAVCDFYHHIFEVHIDRIVGIETIQKRLRLYMSLSQEEFCQVRRKRAENSVEDLGVWSLPFTPGGILTREPSELMQAYALSWRELLRLMTEVTTA</sequence>
<name>A0ABQ5CAV1_9ASTR</name>
<feature type="region of interest" description="Disordered" evidence="1">
    <location>
        <begin position="1"/>
        <end position="39"/>
    </location>
</feature>
<accession>A0ABQ5CAV1</accession>
<dbReference type="Proteomes" id="UP001151760">
    <property type="component" value="Unassembled WGS sequence"/>
</dbReference>
<evidence type="ECO:0000313" key="3">
    <source>
        <dbReference type="Proteomes" id="UP001151760"/>
    </source>
</evidence>
<reference evidence="2" key="2">
    <citation type="submission" date="2022-01" db="EMBL/GenBank/DDBJ databases">
        <authorList>
            <person name="Yamashiro T."/>
            <person name="Shiraishi A."/>
            <person name="Satake H."/>
            <person name="Nakayama K."/>
        </authorList>
    </citation>
    <scope>NUCLEOTIDE SEQUENCE</scope>
</reference>
<dbReference type="EMBL" id="BQNB010014074">
    <property type="protein sequence ID" value="GJT23674.1"/>
    <property type="molecule type" value="Genomic_DNA"/>
</dbReference>
<protein>
    <submittedName>
        <fullName evidence="2">Uncharacterized protein</fullName>
    </submittedName>
</protein>
<evidence type="ECO:0000256" key="1">
    <source>
        <dbReference type="SAM" id="MobiDB-lite"/>
    </source>
</evidence>
<evidence type="ECO:0000313" key="2">
    <source>
        <dbReference type="EMBL" id="GJT23674.1"/>
    </source>
</evidence>
<keyword evidence="3" id="KW-1185">Reference proteome</keyword>
<organism evidence="2 3">
    <name type="scientific">Tanacetum coccineum</name>
    <dbReference type="NCBI Taxonomy" id="301880"/>
    <lineage>
        <taxon>Eukaryota</taxon>
        <taxon>Viridiplantae</taxon>
        <taxon>Streptophyta</taxon>
        <taxon>Embryophyta</taxon>
        <taxon>Tracheophyta</taxon>
        <taxon>Spermatophyta</taxon>
        <taxon>Magnoliopsida</taxon>
        <taxon>eudicotyledons</taxon>
        <taxon>Gunneridae</taxon>
        <taxon>Pentapetalae</taxon>
        <taxon>asterids</taxon>
        <taxon>campanulids</taxon>
        <taxon>Asterales</taxon>
        <taxon>Asteraceae</taxon>
        <taxon>Asteroideae</taxon>
        <taxon>Anthemideae</taxon>
        <taxon>Anthemidinae</taxon>
        <taxon>Tanacetum</taxon>
    </lineage>
</organism>
<proteinExistence type="predicted"/>
<gene>
    <name evidence="2" type="ORF">Tco_0893611</name>
</gene>